<feature type="domain" description="C3H1-type" evidence="2">
    <location>
        <begin position="16"/>
        <end position="57"/>
    </location>
</feature>
<evidence type="ECO:0000259" key="2">
    <source>
        <dbReference type="PROSITE" id="PS50103"/>
    </source>
</evidence>
<dbReference type="PROSITE" id="PS50103">
    <property type="entry name" value="ZF_C3H1"/>
    <property type="match status" value="1"/>
</dbReference>
<dbReference type="EMBL" id="KV878906">
    <property type="protein sequence ID" value="OJJ81316.1"/>
    <property type="molecule type" value="Genomic_DNA"/>
</dbReference>
<evidence type="ECO:0000313" key="3">
    <source>
        <dbReference type="EMBL" id="OJJ81316.1"/>
    </source>
</evidence>
<evidence type="ECO:0000313" key="4">
    <source>
        <dbReference type="Proteomes" id="UP000184300"/>
    </source>
</evidence>
<protein>
    <recommendedName>
        <fullName evidence="2">C3H1-type domain-containing protein</fullName>
    </recommendedName>
</protein>
<keyword evidence="4" id="KW-1185">Reference proteome</keyword>
<dbReference type="VEuPathDB" id="FungiDB:ASPGLDRAFT_655991"/>
<dbReference type="GeneID" id="34465176"/>
<dbReference type="Proteomes" id="UP000184300">
    <property type="component" value="Unassembled WGS sequence"/>
</dbReference>
<evidence type="ECO:0000256" key="1">
    <source>
        <dbReference type="PROSITE-ProRule" id="PRU00723"/>
    </source>
</evidence>
<feature type="zinc finger region" description="C3H1-type" evidence="1">
    <location>
        <begin position="16"/>
        <end position="57"/>
    </location>
</feature>
<accession>A0A1L9VBL5</accession>
<organism evidence="3 4">
    <name type="scientific">Aspergillus glaucus CBS 516.65</name>
    <dbReference type="NCBI Taxonomy" id="1160497"/>
    <lineage>
        <taxon>Eukaryota</taxon>
        <taxon>Fungi</taxon>
        <taxon>Dikarya</taxon>
        <taxon>Ascomycota</taxon>
        <taxon>Pezizomycotina</taxon>
        <taxon>Eurotiomycetes</taxon>
        <taxon>Eurotiomycetidae</taxon>
        <taxon>Eurotiales</taxon>
        <taxon>Aspergillaceae</taxon>
        <taxon>Aspergillus</taxon>
        <taxon>Aspergillus subgen. Aspergillus</taxon>
    </lineage>
</organism>
<dbReference type="AlphaFoldDB" id="A0A1L9VBL5"/>
<keyword evidence="1" id="KW-0862">Zinc</keyword>
<dbReference type="GO" id="GO:0008270">
    <property type="term" value="F:zinc ion binding"/>
    <property type="evidence" value="ECO:0007669"/>
    <property type="project" value="UniProtKB-KW"/>
</dbReference>
<keyword evidence="1" id="KW-0479">Metal-binding</keyword>
<proteinExistence type="predicted"/>
<name>A0A1L9VBL5_ASPGL</name>
<keyword evidence="1" id="KW-0863">Zinc-finger</keyword>
<reference evidence="4" key="1">
    <citation type="journal article" date="2017" name="Genome Biol.">
        <title>Comparative genomics reveals high biological diversity and specific adaptations in the industrially and medically important fungal genus Aspergillus.</title>
        <authorList>
            <person name="de Vries R.P."/>
            <person name="Riley R."/>
            <person name="Wiebenga A."/>
            <person name="Aguilar-Osorio G."/>
            <person name="Amillis S."/>
            <person name="Uchima C.A."/>
            <person name="Anderluh G."/>
            <person name="Asadollahi M."/>
            <person name="Askin M."/>
            <person name="Barry K."/>
            <person name="Battaglia E."/>
            <person name="Bayram O."/>
            <person name="Benocci T."/>
            <person name="Braus-Stromeyer S.A."/>
            <person name="Caldana C."/>
            <person name="Canovas D."/>
            <person name="Cerqueira G.C."/>
            <person name="Chen F."/>
            <person name="Chen W."/>
            <person name="Choi C."/>
            <person name="Clum A."/>
            <person name="Dos Santos R.A."/>
            <person name="Damasio A.R."/>
            <person name="Diallinas G."/>
            <person name="Emri T."/>
            <person name="Fekete E."/>
            <person name="Flipphi M."/>
            <person name="Freyberg S."/>
            <person name="Gallo A."/>
            <person name="Gournas C."/>
            <person name="Habgood R."/>
            <person name="Hainaut M."/>
            <person name="Harispe M.L."/>
            <person name="Henrissat B."/>
            <person name="Hilden K.S."/>
            <person name="Hope R."/>
            <person name="Hossain A."/>
            <person name="Karabika E."/>
            <person name="Karaffa L."/>
            <person name="Karanyi Z."/>
            <person name="Krasevec N."/>
            <person name="Kuo A."/>
            <person name="Kusch H."/>
            <person name="LaButti K."/>
            <person name="Lagendijk E.L."/>
            <person name="Lapidus A."/>
            <person name="Levasseur A."/>
            <person name="Lindquist E."/>
            <person name="Lipzen A."/>
            <person name="Logrieco A.F."/>
            <person name="MacCabe A."/>
            <person name="Maekelae M.R."/>
            <person name="Malavazi I."/>
            <person name="Melin P."/>
            <person name="Meyer V."/>
            <person name="Mielnichuk N."/>
            <person name="Miskei M."/>
            <person name="Molnar A.P."/>
            <person name="Mule G."/>
            <person name="Ngan C.Y."/>
            <person name="Orejas M."/>
            <person name="Orosz E."/>
            <person name="Ouedraogo J.P."/>
            <person name="Overkamp K.M."/>
            <person name="Park H.-S."/>
            <person name="Perrone G."/>
            <person name="Piumi F."/>
            <person name="Punt P.J."/>
            <person name="Ram A.F."/>
            <person name="Ramon A."/>
            <person name="Rauscher S."/>
            <person name="Record E."/>
            <person name="Riano-Pachon D.M."/>
            <person name="Robert V."/>
            <person name="Roehrig J."/>
            <person name="Ruller R."/>
            <person name="Salamov A."/>
            <person name="Salih N.S."/>
            <person name="Samson R.A."/>
            <person name="Sandor E."/>
            <person name="Sanguinetti M."/>
            <person name="Schuetze T."/>
            <person name="Sepcic K."/>
            <person name="Shelest E."/>
            <person name="Sherlock G."/>
            <person name="Sophianopoulou V."/>
            <person name="Squina F.M."/>
            <person name="Sun H."/>
            <person name="Susca A."/>
            <person name="Todd R.B."/>
            <person name="Tsang A."/>
            <person name="Unkles S.E."/>
            <person name="van de Wiele N."/>
            <person name="van Rossen-Uffink D."/>
            <person name="Oliveira J.V."/>
            <person name="Vesth T.C."/>
            <person name="Visser J."/>
            <person name="Yu J.-H."/>
            <person name="Zhou M."/>
            <person name="Andersen M.R."/>
            <person name="Archer D.B."/>
            <person name="Baker S.E."/>
            <person name="Benoit I."/>
            <person name="Brakhage A.A."/>
            <person name="Braus G.H."/>
            <person name="Fischer R."/>
            <person name="Frisvad J.C."/>
            <person name="Goldman G.H."/>
            <person name="Houbraken J."/>
            <person name="Oakley B."/>
            <person name="Pocsi I."/>
            <person name="Scazzocchio C."/>
            <person name="Seiboth B."/>
            <person name="vanKuyk P.A."/>
            <person name="Wortman J."/>
            <person name="Dyer P.S."/>
            <person name="Grigoriev I.V."/>
        </authorList>
    </citation>
    <scope>NUCLEOTIDE SEQUENCE [LARGE SCALE GENOMIC DNA]</scope>
    <source>
        <strain evidence="4">CBS 516.65</strain>
    </source>
</reference>
<dbReference type="RefSeq" id="XP_022398014.1">
    <property type="nucleotide sequence ID" value="XM_022548916.1"/>
</dbReference>
<gene>
    <name evidence="3" type="ORF">ASPGLDRAFT_655991</name>
</gene>
<dbReference type="InterPro" id="IPR000571">
    <property type="entry name" value="Znf_CCCH"/>
</dbReference>
<sequence length="72" mass="8452">MEENHHREIISRYHARQAMIPCKHFTGSLGDWEVNGRKESFLFCPRGNHCHFRHEIPGQPDGLNYRGHGSRL</sequence>